<proteinExistence type="inferred from homology"/>
<dbReference type="InterPro" id="IPR036465">
    <property type="entry name" value="vWFA_dom_sf"/>
</dbReference>
<evidence type="ECO:0000256" key="7">
    <source>
        <dbReference type="SAM" id="MobiDB-lite"/>
    </source>
</evidence>
<dbReference type="Proteomes" id="UP000198367">
    <property type="component" value="Chromosome"/>
</dbReference>
<name>A0A220UPQ5_9GAMM</name>
<evidence type="ECO:0000256" key="5">
    <source>
        <dbReference type="ARBA" id="ARBA00022837"/>
    </source>
</evidence>
<dbReference type="Pfam" id="PF05567">
    <property type="entry name" value="T4P_PilY1"/>
    <property type="match status" value="1"/>
</dbReference>
<dbReference type="GO" id="GO:0032259">
    <property type="term" value="P:methylation"/>
    <property type="evidence" value="ECO:0007669"/>
    <property type="project" value="UniProtKB-KW"/>
</dbReference>
<keyword evidence="6" id="KW-0281">Fimbrium</keyword>
<dbReference type="RefSeq" id="WP_089068240.1">
    <property type="nucleotide sequence ID" value="NZ_CP022358.1"/>
</dbReference>
<evidence type="ECO:0000256" key="1">
    <source>
        <dbReference type="ARBA" id="ARBA00004561"/>
    </source>
</evidence>
<keyword evidence="9" id="KW-0808">Transferase</keyword>
<organism evidence="9 10">
    <name type="scientific">Shewanella bicestrii</name>
    <dbReference type="NCBI Taxonomy" id="2018305"/>
    <lineage>
        <taxon>Bacteria</taxon>
        <taxon>Pseudomonadati</taxon>
        <taxon>Pseudomonadota</taxon>
        <taxon>Gammaproteobacteria</taxon>
        <taxon>Alteromonadales</taxon>
        <taxon>Shewanellaceae</taxon>
        <taxon>Shewanella</taxon>
    </lineage>
</organism>
<feature type="domain" description="PilY1 beta-propeller" evidence="8">
    <location>
        <begin position="729"/>
        <end position="982"/>
    </location>
</feature>
<evidence type="ECO:0000256" key="3">
    <source>
        <dbReference type="ARBA" id="ARBA00022558"/>
    </source>
</evidence>
<keyword evidence="5" id="KW-0106">Calcium</keyword>
<dbReference type="Gene3D" id="3.40.50.410">
    <property type="entry name" value="von Willebrand factor, type A domain"/>
    <property type="match status" value="1"/>
</dbReference>
<dbReference type="GO" id="GO:0008168">
    <property type="term" value="F:methyltransferase activity"/>
    <property type="evidence" value="ECO:0007669"/>
    <property type="project" value="UniProtKB-KW"/>
</dbReference>
<keyword evidence="3" id="KW-1029">Fimbrium biogenesis</keyword>
<dbReference type="EMBL" id="CP022358">
    <property type="protein sequence ID" value="ASK70105.1"/>
    <property type="molecule type" value="Genomic_DNA"/>
</dbReference>
<evidence type="ECO:0000256" key="6">
    <source>
        <dbReference type="ARBA" id="ARBA00023263"/>
    </source>
</evidence>
<reference evidence="9 10" key="1">
    <citation type="submission" date="2017-07" db="EMBL/GenBank/DDBJ databases">
        <title>Phenotypical and genomic characterization of a clinical isolate of Shewanella bicestrii sp. nov. producing an extended-spectrum beta-lactamase and a new oxacillinase variant.</title>
        <authorList>
            <person name="Jousset A.B."/>
            <person name="Bonnin R.A."/>
            <person name="Girlich D."/>
            <person name="Dabos L."/>
            <person name="Potron A."/>
            <person name="Dortet L."/>
            <person name="Glaser P."/>
            <person name="Naas T."/>
        </authorList>
    </citation>
    <scope>NUCLEOTIDE SEQUENCE [LARGE SCALE GENOMIC DNA]</scope>
    <source>
        <strain evidence="9 10">JAB-1</strain>
    </source>
</reference>
<evidence type="ECO:0000259" key="8">
    <source>
        <dbReference type="Pfam" id="PF05567"/>
    </source>
</evidence>
<evidence type="ECO:0000313" key="10">
    <source>
        <dbReference type="Proteomes" id="UP000198367"/>
    </source>
</evidence>
<keyword evidence="10" id="KW-1185">Reference proteome</keyword>
<evidence type="ECO:0000313" key="9">
    <source>
        <dbReference type="EMBL" id="ASK70105.1"/>
    </source>
</evidence>
<feature type="region of interest" description="Disordered" evidence="7">
    <location>
        <begin position="123"/>
        <end position="143"/>
    </location>
</feature>
<gene>
    <name evidence="9" type="ORF">CF168_15265</name>
</gene>
<dbReference type="SUPFAM" id="SSF53300">
    <property type="entry name" value="vWA-like"/>
    <property type="match status" value="1"/>
</dbReference>
<comment type="similarity">
    <text evidence="2">Belongs to the PilY1 family.</text>
</comment>
<protein>
    <submittedName>
        <fullName evidence="9">rRNA (Guanine-N1)-methyltransferase</fullName>
    </submittedName>
</protein>
<dbReference type="AlphaFoldDB" id="A0A220UPQ5"/>
<keyword evidence="9" id="KW-0489">Methyltransferase</keyword>
<sequence>MIPSLLTCQPNNRVASSLARASSLISLNARPQNVRHTLTSVISLILSSVIVSAASLFMAPTHADDTELYVFEASARNGSRPQVLIIFDNSGSMSSLAYDVEAPYENKRDVNYAQSGNLFYSRGSSENAAAPNPNSGREKRKFKGNLNGCESSWEYLNRYGTFTGFFREYGFSGSSGSWREFSELNGSSISAVDCFEDIQENKFGNAAGEAQGLPVDSLGTASKPVRYTKASTSSSDSVKSAAKAKAEKTAFGTGKVVTVYTEDYLNWLHGPKTRVNKTRLALAKDAIESVILTTPGVDFGLAIFNMNGPYDGQRDGGRIISGIKPMSAAAKIDLLKGINDINYAQNTPLCETLYEAYRYFGGQSQYFGDDDSDYHYYDRWGRYQGTYEAKRNPFTDPEALVVGTNNYNSPFKRCQNEAYIIYITDGEPTLDNAADGLVEQLTKGVGKHTSSPVSYLSALSGWMRNEDVNPNSAGKQTVRTFTIGFSEGAASAEHLLKQTAENGGGKYFDATDASKLRSSLQTALNNILEKNASFTSPSVASNNFNRTQTFDSAYYSMFLPNKGPRWLGNIKKFKVTSDGDVVDSKGNNAIGEDGNIKAEACSYWTSAEECGASGDGNDVKRGGVLGAMQQASSRTLYSNLGTGLSPFTLSNASRKAGGDARLALYMGVDETELSEHFDWAKGIDVDNDKNQDLSAASGATPNWRADIMGDALHSKPLALNFGSEDQPDIRIIVGTNHGFLHMFKDEGDSVSETWGFIPYELLPNFRDLKANAPTGVHSVYGIDGSPVAYTKMQGKRIEKAWVFVGMRRGGNAYYALDITSPDNPTFMWRIDASSPGMGELGQSWSTPVVTTIPSATGDKPVLIFGAGYTPATKDGAEIGSDDSQGRGVFIVDAETGALIHQFGGSGANTQLPGIANSIPSSVAVLDGNGDGRTDRIYATDTQGNVWRMDMPTTNTSTWSGFKFAALGDRSSVASDRRFFSGPTVAQTIITNTFELTQVVNGKSTKTVTTQNIPYDAVVVGSGHRAKPSDVSRSDMFFALQDRNIVTQSFQGKPNQKPVPSALTLSDLYDVTTAAPSNQASEIAFGQKRGWYYDFSRKGEKSLSSATIVQGEVYFTSFVPGSDASVNQCLSSGKGYLYKKNLHKGTNGYRTDFLYAGELVLDTPQLVIPPAAQPDDPNAKAPTPDMFLIGIGKAVPEEATCESGNPKCIGSGPKANKIYYYVDQ</sequence>
<dbReference type="GO" id="GO:0009289">
    <property type="term" value="C:pilus"/>
    <property type="evidence" value="ECO:0007669"/>
    <property type="project" value="UniProtKB-SubCell"/>
</dbReference>
<dbReference type="GO" id="GO:0046872">
    <property type="term" value="F:metal ion binding"/>
    <property type="evidence" value="ECO:0007669"/>
    <property type="project" value="UniProtKB-KW"/>
</dbReference>
<comment type="subcellular location">
    <subcellularLocation>
        <location evidence="1">Fimbrium</location>
    </subcellularLocation>
</comment>
<accession>A0A220UPQ5</accession>
<evidence type="ECO:0000256" key="2">
    <source>
        <dbReference type="ARBA" id="ARBA00008387"/>
    </source>
</evidence>
<keyword evidence="4" id="KW-0479">Metal-binding</keyword>
<evidence type="ECO:0000256" key="4">
    <source>
        <dbReference type="ARBA" id="ARBA00022723"/>
    </source>
</evidence>
<feature type="compositionally biased region" description="Polar residues" evidence="7">
    <location>
        <begin position="123"/>
        <end position="135"/>
    </location>
</feature>
<dbReference type="SUPFAM" id="SSF50998">
    <property type="entry name" value="Quinoprotein alcohol dehydrogenase-like"/>
    <property type="match status" value="1"/>
</dbReference>
<dbReference type="KEGG" id="sbj:CF168_15265"/>
<dbReference type="InterPro" id="IPR008707">
    <property type="entry name" value="B-propeller_PilY1"/>
</dbReference>
<dbReference type="InterPro" id="IPR011047">
    <property type="entry name" value="Quinoprotein_ADH-like_sf"/>
</dbReference>